<accession>A0A1F6NNI9</accession>
<dbReference type="PANTHER" id="PTHR13504">
    <property type="entry name" value="FIDO DOMAIN-CONTAINING PROTEIN DDB_G0283145"/>
    <property type="match status" value="1"/>
</dbReference>
<sequence length="326" mass="38758">MKISKKIINGKEYIYAIDSIYVAKGHTILKNKSLGRADKVKDISIKKKDFYEDILNEETKSRTSYWTKFASTKFKKYVFVEKIELLRSKLFRGKESVGEIAKTAMNTAFMVDFIFNSNTIEGSKVPRERVEEIVKERNFANDEVNNTIKAIYFVENKFKFNKASIKKLHDILLKHEPSNLGFRKEKVVVGNMDVLDWQVISKELDNLLVWYKEASQNTYPPELAFLFYYKFERIHPFKDGNGRTGRLIMNRILKEHRYHPIIIWNKRRKAHLGAFRTYLEGKDENYLKFMSDQLEKTYEIYLEKIEKAFNLDAQMKYFLEPSEYNY</sequence>
<dbReference type="Proteomes" id="UP000178349">
    <property type="component" value="Unassembled WGS sequence"/>
</dbReference>
<gene>
    <name evidence="4" type="ORF">A2493_01690</name>
</gene>
<dbReference type="SUPFAM" id="SSF140931">
    <property type="entry name" value="Fic-like"/>
    <property type="match status" value="1"/>
</dbReference>
<evidence type="ECO:0000313" key="4">
    <source>
        <dbReference type="EMBL" id="OGH85415.1"/>
    </source>
</evidence>
<reference evidence="4 5" key="1">
    <citation type="journal article" date="2016" name="Nat. Commun.">
        <title>Thousands of microbial genomes shed light on interconnected biogeochemical processes in an aquifer system.</title>
        <authorList>
            <person name="Anantharaman K."/>
            <person name="Brown C.T."/>
            <person name="Hug L.A."/>
            <person name="Sharon I."/>
            <person name="Castelle C.J."/>
            <person name="Probst A.J."/>
            <person name="Thomas B.C."/>
            <person name="Singh A."/>
            <person name="Wilkins M.J."/>
            <person name="Karaoz U."/>
            <person name="Brodie E.L."/>
            <person name="Williams K.H."/>
            <person name="Hubbard S.S."/>
            <person name="Banfield J.F."/>
        </authorList>
    </citation>
    <scope>NUCLEOTIDE SEQUENCE [LARGE SCALE GENOMIC DNA]</scope>
</reference>
<dbReference type="EMBL" id="MFQW01000044">
    <property type="protein sequence ID" value="OGH85415.1"/>
    <property type="molecule type" value="Genomic_DNA"/>
</dbReference>
<keyword evidence="2" id="KW-0067">ATP-binding</keyword>
<dbReference type="InterPro" id="IPR040198">
    <property type="entry name" value="Fido_containing"/>
</dbReference>
<dbReference type="GO" id="GO:0005524">
    <property type="term" value="F:ATP binding"/>
    <property type="evidence" value="ECO:0007669"/>
    <property type="project" value="UniProtKB-KW"/>
</dbReference>
<dbReference type="InterPro" id="IPR036597">
    <property type="entry name" value="Fido-like_dom_sf"/>
</dbReference>
<feature type="binding site" evidence="2">
    <location>
        <begin position="239"/>
        <end position="246"/>
    </location>
    <ligand>
        <name>ATP</name>
        <dbReference type="ChEBI" id="CHEBI:30616"/>
    </ligand>
</feature>
<name>A0A1F6NNI9_9BACT</name>
<organism evidence="4 5">
    <name type="scientific">Candidatus Magasanikbacteria bacterium RIFOXYC12_FULL_33_11</name>
    <dbReference type="NCBI Taxonomy" id="1798701"/>
    <lineage>
        <taxon>Bacteria</taxon>
        <taxon>Candidatus Magasanikiibacteriota</taxon>
    </lineage>
</organism>
<dbReference type="PANTHER" id="PTHR13504:SF38">
    <property type="entry name" value="FIDO DOMAIN-CONTAINING PROTEIN"/>
    <property type="match status" value="1"/>
</dbReference>
<dbReference type="AlphaFoldDB" id="A0A1F6NNI9"/>
<evidence type="ECO:0000313" key="5">
    <source>
        <dbReference type="Proteomes" id="UP000178349"/>
    </source>
</evidence>
<evidence type="ECO:0000256" key="1">
    <source>
        <dbReference type="PIRSR" id="PIRSR640198-1"/>
    </source>
</evidence>
<dbReference type="Gene3D" id="1.10.3290.10">
    <property type="entry name" value="Fido-like domain"/>
    <property type="match status" value="1"/>
</dbReference>
<comment type="caution">
    <text evidence="4">The sequence shown here is derived from an EMBL/GenBank/DDBJ whole genome shotgun (WGS) entry which is preliminary data.</text>
</comment>
<dbReference type="Pfam" id="PF02661">
    <property type="entry name" value="Fic"/>
    <property type="match status" value="1"/>
</dbReference>
<dbReference type="InterPro" id="IPR003812">
    <property type="entry name" value="Fido"/>
</dbReference>
<evidence type="ECO:0000259" key="3">
    <source>
        <dbReference type="PROSITE" id="PS51459"/>
    </source>
</evidence>
<dbReference type="PROSITE" id="PS51459">
    <property type="entry name" value="FIDO"/>
    <property type="match status" value="1"/>
</dbReference>
<proteinExistence type="predicted"/>
<keyword evidence="2" id="KW-0547">Nucleotide-binding</keyword>
<protein>
    <recommendedName>
        <fullName evidence="3">Fido domain-containing protein</fullName>
    </recommendedName>
</protein>
<evidence type="ECO:0000256" key="2">
    <source>
        <dbReference type="PIRSR" id="PIRSR640198-2"/>
    </source>
</evidence>
<feature type="domain" description="Fido" evidence="3">
    <location>
        <begin position="160"/>
        <end position="292"/>
    </location>
</feature>
<feature type="active site" evidence="1">
    <location>
        <position position="235"/>
    </location>
</feature>